<dbReference type="Pfam" id="PF13585">
    <property type="entry name" value="CHU_C"/>
    <property type="match status" value="1"/>
</dbReference>
<keyword evidence="1" id="KW-0472">Membrane</keyword>
<dbReference type="EMBL" id="JH651380">
    <property type="protein sequence ID" value="EIJ37438.1"/>
    <property type="molecule type" value="Genomic_DNA"/>
</dbReference>
<dbReference type="Pfam" id="PF01345">
    <property type="entry name" value="DUF11"/>
    <property type="match status" value="1"/>
</dbReference>
<gene>
    <name evidence="3" type="ORF">JoomaDRAFT_0381</name>
</gene>
<feature type="transmembrane region" description="Helical" evidence="1">
    <location>
        <begin position="6"/>
        <end position="24"/>
    </location>
</feature>
<dbReference type="eggNOG" id="COG1361">
    <property type="taxonomic scope" value="Bacteria"/>
</dbReference>
<feature type="domain" description="DUF11" evidence="2">
    <location>
        <begin position="179"/>
        <end position="293"/>
    </location>
</feature>
<keyword evidence="4" id="KW-1185">Reference proteome</keyword>
<dbReference type="Proteomes" id="UP000004690">
    <property type="component" value="Unassembled WGS sequence"/>
</dbReference>
<sequence>MQTPYSLYYLRIYLGMLVVIASFFEKAYAQSENEQITISPGESVQLNAFSEGTTYYVWLRNNEVIENATNSVYSVIKEGIYKAIAYNDYNCGSVLSNSIEVRYSKTSEKFTALHFCEKAKPTIMELDIGVNDLIWHSTKERNVSLPATTLLEDGKMYYASSLSSEVSYAVEVFMDACIDIAIQKEVDKVKVPYETIVNFTISVFNTTNIPAINVIVKEELPSGYIYQEHQSSAGIYKVAEGIWSIPKLASKAQENLKIKVKVANKGDYQNQVSLVYSEPEDFEIQNNVSTASVNPLGIIVHDIFTPNNDGMNDTFVIDSIDNYPENVLKIYNRYGTLVYHKKTYDNSWDGFINVNGMLNKSERLPPGVYFYNLDLGSDTEPITGWIFIGY</sequence>
<dbReference type="HOGENOM" id="CLU_871163_0_0_10"/>
<keyword evidence="1" id="KW-0812">Transmembrane</keyword>
<dbReference type="InterPro" id="IPR047589">
    <property type="entry name" value="DUF11_rpt"/>
</dbReference>
<dbReference type="NCBIfam" id="TIGR01451">
    <property type="entry name" value="B_ant_repeat"/>
    <property type="match status" value="1"/>
</dbReference>
<dbReference type="AlphaFoldDB" id="I3C1E5"/>
<evidence type="ECO:0000256" key="1">
    <source>
        <dbReference type="SAM" id="Phobius"/>
    </source>
</evidence>
<keyword evidence="1" id="KW-1133">Transmembrane helix</keyword>
<dbReference type="OrthoDB" id="1236981at2"/>
<evidence type="ECO:0000313" key="4">
    <source>
        <dbReference type="Proteomes" id="UP000004690"/>
    </source>
</evidence>
<dbReference type="RefSeq" id="WP_008616325.1">
    <property type="nucleotide sequence ID" value="NZ_JH651380.1"/>
</dbReference>
<proteinExistence type="predicted"/>
<dbReference type="InterPro" id="IPR026341">
    <property type="entry name" value="T9SS_type_B"/>
</dbReference>
<name>I3C1E5_9FLAO</name>
<dbReference type="InterPro" id="IPR001434">
    <property type="entry name" value="OmcB-like_DUF11"/>
</dbReference>
<accession>I3C1E5</accession>
<dbReference type="NCBIfam" id="TIGR04131">
    <property type="entry name" value="Bac_Flav_CTERM"/>
    <property type="match status" value="1"/>
</dbReference>
<evidence type="ECO:0000313" key="3">
    <source>
        <dbReference type="EMBL" id="EIJ37438.1"/>
    </source>
</evidence>
<reference evidence="3 4" key="1">
    <citation type="submission" date="2012-02" db="EMBL/GenBank/DDBJ databases">
        <title>Improved High-Quality Draft genome of Joostella marina DSM 19592.</title>
        <authorList>
            <consortium name="US DOE Joint Genome Institute (JGI-PGF)"/>
            <person name="Lucas S."/>
            <person name="Copeland A."/>
            <person name="Lapidus A."/>
            <person name="Bruce D."/>
            <person name="Goodwin L."/>
            <person name="Pitluck S."/>
            <person name="Peters L."/>
            <person name="Chertkov O."/>
            <person name="Ovchinnikova G."/>
            <person name="Kyrpides N."/>
            <person name="Mavromatis K."/>
            <person name="Detter J.C."/>
            <person name="Han C."/>
            <person name="Land M."/>
            <person name="Hauser L."/>
            <person name="Markowitz V."/>
            <person name="Cheng J.-F."/>
            <person name="Hugenholtz P."/>
            <person name="Woyke T."/>
            <person name="Wu D."/>
            <person name="Tindall B."/>
            <person name="Brambilla E."/>
            <person name="Klenk H.-P."/>
            <person name="Eisen J.A."/>
        </authorList>
    </citation>
    <scope>NUCLEOTIDE SEQUENCE [LARGE SCALE GENOMIC DNA]</scope>
    <source>
        <strain evidence="3 4">DSM 19592</strain>
    </source>
</reference>
<protein>
    <submittedName>
        <fullName evidence="3">Conserved repeat protein</fullName>
    </submittedName>
</protein>
<evidence type="ECO:0000259" key="2">
    <source>
        <dbReference type="Pfam" id="PF01345"/>
    </source>
</evidence>
<dbReference type="STRING" id="926559.JoomaDRAFT_0381"/>
<organism evidence="3 4">
    <name type="scientific">Galbibacter orientalis DSM 19592</name>
    <dbReference type="NCBI Taxonomy" id="926559"/>
    <lineage>
        <taxon>Bacteria</taxon>
        <taxon>Pseudomonadati</taxon>
        <taxon>Bacteroidota</taxon>
        <taxon>Flavobacteriia</taxon>
        <taxon>Flavobacteriales</taxon>
        <taxon>Flavobacteriaceae</taxon>
        <taxon>Galbibacter</taxon>
    </lineage>
</organism>